<dbReference type="Proteomes" id="UP000636709">
    <property type="component" value="Unassembled WGS sequence"/>
</dbReference>
<organism evidence="2 3">
    <name type="scientific">Digitaria exilis</name>
    <dbReference type="NCBI Taxonomy" id="1010633"/>
    <lineage>
        <taxon>Eukaryota</taxon>
        <taxon>Viridiplantae</taxon>
        <taxon>Streptophyta</taxon>
        <taxon>Embryophyta</taxon>
        <taxon>Tracheophyta</taxon>
        <taxon>Spermatophyta</taxon>
        <taxon>Magnoliopsida</taxon>
        <taxon>Liliopsida</taxon>
        <taxon>Poales</taxon>
        <taxon>Poaceae</taxon>
        <taxon>PACMAD clade</taxon>
        <taxon>Panicoideae</taxon>
        <taxon>Panicodae</taxon>
        <taxon>Paniceae</taxon>
        <taxon>Anthephorinae</taxon>
        <taxon>Digitaria</taxon>
    </lineage>
</organism>
<comment type="caution">
    <text evidence="2">The sequence shown here is derived from an EMBL/GenBank/DDBJ whole genome shotgun (WGS) entry which is preliminary data.</text>
</comment>
<dbReference type="PANTHER" id="PTHR34709">
    <property type="entry name" value="OS10G0396666 PROTEIN"/>
    <property type="match status" value="1"/>
</dbReference>
<evidence type="ECO:0000313" key="2">
    <source>
        <dbReference type="EMBL" id="KAF8700788.1"/>
    </source>
</evidence>
<name>A0A835BHE2_9POAL</name>
<dbReference type="OrthoDB" id="676351at2759"/>
<gene>
    <name evidence="2" type="ORF">HU200_034145</name>
</gene>
<reference evidence="2" key="1">
    <citation type="submission" date="2020-07" db="EMBL/GenBank/DDBJ databases">
        <title>Genome sequence and genetic diversity analysis of an under-domesticated orphan crop, white fonio (Digitaria exilis).</title>
        <authorList>
            <person name="Bennetzen J.L."/>
            <person name="Chen S."/>
            <person name="Ma X."/>
            <person name="Wang X."/>
            <person name="Yssel A.E.J."/>
            <person name="Chaluvadi S.R."/>
            <person name="Johnson M."/>
            <person name="Gangashetty P."/>
            <person name="Hamidou F."/>
            <person name="Sanogo M.D."/>
            <person name="Zwaenepoel A."/>
            <person name="Wallace J."/>
            <person name="Van De Peer Y."/>
            <person name="Van Deynze A."/>
        </authorList>
    </citation>
    <scope>NUCLEOTIDE SEQUENCE</scope>
    <source>
        <tissue evidence="2">Leaves</tissue>
    </source>
</reference>
<evidence type="ECO:0000313" key="3">
    <source>
        <dbReference type="Proteomes" id="UP000636709"/>
    </source>
</evidence>
<feature type="domain" description="FBD" evidence="1">
    <location>
        <begin position="166"/>
        <end position="199"/>
    </location>
</feature>
<accession>A0A835BHE2</accession>
<dbReference type="AlphaFoldDB" id="A0A835BHE2"/>
<proteinExistence type="predicted"/>
<dbReference type="InterPro" id="IPR055312">
    <property type="entry name" value="FBL15-like"/>
</dbReference>
<dbReference type="EMBL" id="JACEFO010001825">
    <property type="protein sequence ID" value="KAF8700788.1"/>
    <property type="molecule type" value="Genomic_DNA"/>
</dbReference>
<dbReference type="PANTHER" id="PTHR34709:SF44">
    <property type="entry name" value="FBD DOMAIN-CONTAINING PROTEIN"/>
    <property type="match status" value="1"/>
</dbReference>
<dbReference type="InterPro" id="IPR006566">
    <property type="entry name" value="FBD"/>
</dbReference>
<evidence type="ECO:0000259" key="1">
    <source>
        <dbReference type="Pfam" id="PF08387"/>
    </source>
</evidence>
<protein>
    <recommendedName>
        <fullName evidence="1">FBD domain-containing protein</fullName>
    </recommendedName>
</protein>
<sequence>MGDQDRPAAVEMPCFHRATSVRLGGWWLAMALPEQQQGQGAVVFPVVERLSIDAWCFDFGDLIPRCPRLRQLEVTRAHGIGAVTVRSPTIESLHVDGLPLRGMGIDVVAPRPVSLHVDGLPSRWDSRVNSAFFLFSFFQLREPCPQKCHCDQSDNWRNHDISLDALEEVEFKGFEGAGHEVDLLKLILRCAQMLKVMTLTLSDEVSPCIAGCVEIYRILKAHDPVKWSFNWQPR</sequence>
<dbReference type="Pfam" id="PF08387">
    <property type="entry name" value="FBD"/>
    <property type="match status" value="1"/>
</dbReference>
<keyword evidence="3" id="KW-1185">Reference proteome</keyword>